<feature type="compositionally biased region" description="Polar residues" evidence="1">
    <location>
        <begin position="10"/>
        <end position="30"/>
    </location>
</feature>
<proteinExistence type="predicted"/>
<sequence length="181" mass="19329">MPDRQESFRSDGSSGRTSDANPNSIAVQPSASPPPERMTRSRVNRFAAQTGASGDQLLNVDGAGGRPIDDLLRGMPSASDSTACARPGSQGCAMPLSPKGSEELFKELERMDKDGKEQRTRRAGKKTNGTKQPSSLSTDRTVTADTDKDEGTGQPEPAAARLRRPTTRSSVFHDHSPCTND</sequence>
<name>A0A086T1F0_HAPC1</name>
<evidence type="ECO:0000256" key="1">
    <source>
        <dbReference type="SAM" id="MobiDB-lite"/>
    </source>
</evidence>
<gene>
    <name evidence="2" type="ORF">ACRE_060490</name>
</gene>
<keyword evidence="3" id="KW-1185">Reference proteome</keyword>
<evidence type="ECO:0000313" key="2">
    <source>
        <dbReference type="EMBL" id="KFH43182.1"/>
    </source>
</evidence>
<dbReference type="HOGENOM" id="CLU_1488606_0_0_1"/>
<dbReference type="AlphaFoldDB" id="A0A086T1F0"/>
<feature type="compositionally biased region" description="Polar residues" evidence="1">
    <location>
        <begin position="127"/>
        <end position="144"/>
    </location>
</feature>
<feature type="region of interest" description="Disordered" evidence="1">
    <location>
        <begin position="1"/>
        <end position="181"/>
    </location>
</feature>
<feature type="compositionally biased region" description="Basic and acidic residues" evidence="1">
    <location>
        <begin position="100"/>
        <end position="120"/>
    </location>
</feature>
<feature type="compositionally biased region" description="Basic and acidic residues" evidence="1">
    <location>
        <begin position="171"/>
        <end position="181"/>
    </location>
</feature>
<accession>A0A086T1F0</accession>
<dbReference type="Proteomes" id="UP000029964">
    <property type="component" value="Unassembled WGS sequence"/>
</dbReference>
<evidence type="ECO:0000313" key="3">
    <source>
        <dbReference type="Proteomes" id="UP000029964"/>
    </source>
</evidence>
<organism evidence="2 3">
    <name type="scientific">Hapsidospora chrysogenum (strain ATCC 11550 / CBS 779.69 / DSM 880 / IAM 14645 / JCM 23072 / IMI 49137)</name>
    <name type="common">Acremonium chrysogenum</name>
    <dbReference type="NCBI Taxonomy" id="857340"/>
    <lineage>
        <taxon>Eukaryota</taxon>
        <taxon>Fungi</taxon>
        <taxon>Dikarya</taxon>
        <taxon>Ascomycota</taxon>
        <taxon>Pezizomycotina</taxon>
        <taxon>Sordariomycetes</taxon>
        <taxon>Hypocreomycetidae</taxon>
        <taxon>Hypocreales</taxon>
        <taxon>Bionectriaceae</taxon>
        <taxon>Hapsidospora</taxon>
    </lineage>
</organism>
<dbReference type="EMBL" id="JPKY01000075">
    <property type="protein sequence ID" value="KFH43182.1"/>
    <property type="molecule type" value="Genomic_DNA"/>
</dbReference>
<reference evidence="3" key="1">
    <citation type="journal article" date="2014" name="Genome Announc.">
        <title>Genome sequence and annotation of Acremonium chrysogenum, producer of the beta-lactam antibiotic cephalosporin C.</title>
        <authorList>
            <person name="Terfehr D."/>
            <person name="Dahlmann T.A."/>
            <person name="Specht T."/>
            <person name="Zadra I."/>
            <person name="Kuernsteiner H."/>
            <person name="Kueck U."/>
        </authorList>
    </citation>
    <scope>NUCLEOTIDE SEQUENCE [LARGE SCALE GENOMIC DNA]</scope>
    <source>
        <strain evidence="3">ATCC 11550 / CBS 779.69 / DSM 880 / IAM 14645 / JCM 23072 / IMI 49137</strain>
    </source>
</reference>
<protein>
    <submittedName>
        <fullName evidence="2">Uncharacterized protein</fullName>
    </submittedName>
</protein>
<comment type="caution">
    <text evidence="2">The sequence shown here is derived from an EMBL/GenBank/DDBJ whole genome shotgun (WGS) entry which is preliminary data.</text>
</comment>